<name>A0ABP9D5B2_9ACTN</name>
<proteinExistence type="predicted"/>
<gene>
    <name evidence="1" type="ORF">GCM10023235_00590</name>
</gene>
<dbReference type="Proteomes" id="UP001501752">
    <property type="component" value="Unassembled WGS sequence"/>
</dbReference>
<comment type="caution">
    <text evidence="1">The sequence shown here is derived from an EMBL/GenBank/DDBJ whole genome shotgun (WGS) entry which is preliminary data.</text>
</comment>
<accession>A0ABP9D5B2</accession>
<dbReference type="RefSeq" id="WP_345694692.1">
    <property type="nucleotide sequence ID" value="NZ_BAABIS010000001.1"/>
</dbReference>
<sequence>MIVRLKPLPAELLKSMVTLANTEWDQAGIGAFLQERGWEESAWQGFNTDSGHQLVAADPDWTHGGQSRFFLPFCIADGSEDADAGPLGDECELEGWEVVEDGFDDVWHQACATVVDELGVADVTVMTEGHSRRMAAWRVGTVALVVGQSEEFTSYGELDMIAIWLVAHPTSADWPDPPAFYSWLLGEG</sequence>
<protein>
    <submittedName>
        <fullName evidence="1">Uncharacterized protein</fullName>
    </submittedName>
</protein>
<reference evidence="2" key="1">
    <citation type="journal article" date="2019" name="Int. J. Syst. Evol. Microbiol.">
        <title>The Global Catalogue of Microorganisms (GCM) 10K type strain sequencing project: providing services to taxonomists for standard genome sequencing and annotation.</title>
        <authorList>
            <consortium name="The Broad Institute Genomics Platform"/>
            <consortium name="The Broad Institute Genome Sequencing Center for Infectious Disease"/>
            <person name="Wu L."/>
            <person name="Ma J."/>
        </authorList>
    </citation>
    <scope>NUCLEOTIDE SEQUENCE [LARGE SCALE GENOMIC DNA]</scope>
    <source>
        <strain evidence="2">JCM 13006</strain>
    </source>
</reference>
<evidence type="ECO:0000313" key="1">
    <source>
        <dbReference type="EMBL" id="GAA4830495.1"/>
    </source>
</evidence>
<organism evidence="1 2">
    <name type="scientific">Kitasatospora terrestris</name>
    <dbReference type="NCBI Taxonomy" id="258051"/>
    <lineage>
        <taxon>Bacteria</taxon>
        <taxon>Bacillati</taxon>
        <taxon>Actinomycetota</taxon>
        <taxon>Actinomycetes</taxon>
        <taxon>Kitasatosporales</taxon>
        <taxon>Streptomycetaceae</taxon>
        <taxon>Kitasatospora</taxon>
    </lineage>
</organism>
<dbReference type="EMBL" id="BAABIS010000001">
    <property type="protein sequence ID" value="GAA4830495.1"/>
    <property type="molecule type" value="Genomic_DNA"/>
</dbReference>
<evidence type="ECO:0000313" key="2">
    <source>
        <dbReference type="Proteomes" id="UP001501752"/>
    </source>
</evidence>
<keyword evidence="2" id="KW-1185">Reference proteome</keyword>